<name>A0A2P5B423_PARAD</name>
<evidence type="ECO:0000313" key="2">
    <source>
        <dbReference type="Proteomes" id="UP000237105"/>
    </source>
</evidence>
<accession>A0A2P5B423</accession>
<proteinExistence type="predicted"/>
<organism evidence="1 2">
    <name type="scientific">Parasponia andersonii</name>
    <name type="common">Sponia andersonii</name>
    <dbReference type="NCBI Taxonomy" id="3476"/>
    <lineage>
        <taxon>Eukaryota</taxon>
        <taxon>Viridiplantae</taxon>
        <taxon>Streptophyta</taxon>
        <taxon>Embryophyta</taxon>
        <taxon>Tracheophyta</taxon>
        <taxon>Spermatophyta</taxon>
        <taxon>Magnoliopsida</taxon>
        <taxon>eudicotyledons</taxon>
        <taxon>Gunneridae</taxon>
        <taxon>Pentapetalae</taxon>
        <taxon>rosids</taxon>
        <taxon>fabids</taxon>
        <taxon>Rosales</taxon>
        <taxon>Cannabaceae</taxon>
        <taxon>Parasponia</taxon>
    </lineage>
</organism>
<keyword evidence="2" id="KW-1185">Reference proteome</keyword>
<dbReference type="OrthoDB" id="938199at2759"/>
<dbReference type="AlphaFoldDB" id="A0A2P5B423"/>
<dbReference type="Proteomes" id="UP000237105">
    <property type="component" value="Unassembled WGS sequence"/>
</dbReference>
<gene>
    <name evidence="1" type="ORF">PanWU01x14_272940</name>
</gene>
<evidence type="ECO:0000313" key="1">
    <source>
        <dbReference type="EMBL" id="PON43521.1"/>
    </source>
</evidence>
<sequence length="93" mass="10828">MAIVSYLPTTSVELCSTESSMFRCVDCNFNIVRLLCWSLPRAITLVDSVVEDYCCDICESETNPRTCVYYCQECRYGTLSYTHLYKIRFSQYL</sequence>
<protein>
    <submittedName>
        <fullName evidence="1">Uncharacterized protein</fullName>
    </submittedName>
</protein>
<dbReference type="EMBL" id="JXTB01000369">
    <property type="protein sequence ID" value="PON43521.1"/>
    <property type="molecule type" value="Genomic_DNA"/>
</dbReference>
<reference evidence="2" key="1">
    <citation type="submission" date="2016-06" db="EMBL/GenBank/DDBJ databases">
        <title>Parallel loss of symbiosis genes in relatives of nitrogen-fixing non-legume Parasponia.</title>
        <authorList>
            <person name="Van Velzen R."/>
            <person name="Holmer R."/>
            <person name="Bu F."/>
            <person name="Rutten L."/>
            <person name="Van Zeijl A."/>
            <person name="Liu W."/>
            <person name="Santuari L."/>
            <person name="Cao Q."/>
            <person name="Sharma T."/>
            <person name="Shen D."/>
            <person name="Roswanjaya Y."/>
            <person name="Wardhani T."/>
            <person name="Kalhor M.S."/>
            <person name="Jansen J."/>
            <person name="Van den Hoogen J."/>
            <person name="Gungor B."/>
            <person name="Hartog M."/>
            <person name="Hontelez J."/>
            <person name="Verver J."/>
            <person name="Yang W.-C."/>
            <person name="Schijlen E."/>
            <person name="Repin R."/>
            <person name="Schilthuizen M."/>
            <person name="Schranz E."/>
            <person name="Heidstra R."/>
            <person name="Miyata K."/>
            <person name="Fedorova E."/>
            <person name="Kohlen W."/>
            <person name="Bisseling T."/>
            <person name="Smit S."/>
            <person name="Geurts R."/>
        </authorList>
    </citation>
    <scope>NUCLEOTIDE SEQUENCE [LARGE SCALE GENOMIC DNA]</scope>
    <source>
        <strain evidence="2">cv. WU1-14</strain>
    </source>
</reference>
<comment type="caution">
    <text evidence="1">The sequence shown here is derived from an EMBL/GenBank/DDBJ whole genome shotgun (WGS) entry which is preliminary data.</text>
</comment>